<dbReference type="EMBL" id="AWUY01000175">
    <property type="protein sequence ID" value="ERJ75337.1"/>
    <property type="molecule type" value="Genomic_DNA"/>
</dbReference>
<reference evidence="1 2" key="1">
    <citation type="submission" date="2013-06" db="EMBL/GenBank/DDBJ databases">
        <authorList>
            <person name="Weinstock G."/>
            <person name="Sodergren E."/>
            <person name="Lobos E.A."/>
            <person name="Fulton L."/>
            <person name="Fulton R."/>
            <person name="Courtney L."/>
            <person name="Fronick C."/>
            <person name="O'Laughlin M."/>
            <person name="Godfrey J."/>
            <person name="Wilson R.M."/>
            <person name="Miner T."/>
            <person name="Farmer C."/>
            <person name="Delehaunty K."/>
            <person name="Cordes M."/>
            <person name="Minx P."/>
            <person name="Tomlinson C."/>
            <person name="Chen J."/>
            <person name="Wollam A."/>
            <person name="Pepin K.H."/>
            <person name="Bhonagiri V."/>
            <person name="Zhang X."/>
            <person name="Warren W."/>
            <person name="Mitreva M."/>
            <person name="Mardis E.R."/>
            <person name="Wilson R.K."/>
        </authorList>
    </citation>
    <scope>NUCLEOTIDE SEQUENCE [LARGE SCALE GENOMIC DNA]</scope>
    <source>
        <strain evidence="1 2">ATCC 29426</strain>
    </source>
</reference>
<name>A0ABP2Y5Q2_9BACT</name>
<dbReference type="Proteomes" id="UP000016660">
    <property type="component" value="Unassembled WGS sequence"/>
</dbReference>
<comment type="caution">
    <text evidence="1">The sequence shown here is derived from an EMBL/GenBank/DDBJ whole genome shotgun (WGS) entry which is preliminary data.</text>
</comment>
<accession>A0ABP2Y5Q2</accession>
<evidence type="ECO:0000313" key="1">
    <source>
        <dbReference type="EMBL" id="ERJ75337.1"/>
    </source>
</evidence>
<gene>
    <name evidence="1" type="ORF">HMPREF0653_01907</name>
</gene>
<sequence>MRKWSKKYYNFQYSILWNLEQSLFYRKIKEPVLAFKTGSFELQNLLF</sequence>
<protein>
    <submittedName>
        <fullName evidence="1">Uncharacterized protein</fullName>
    </submittedName>
</protein>
<evidence type="ECO:0000313" key="2">
    <source>
        <dbReference type="Proteomes" id="UP000016660"/>
    </source>
</evidence>
<organism evidence="1 2">
    <name type="scientific">Prevotella disiens JCM 6334 = ATCC 29426</name>
    <dbReference type="NCBI Taxonomy" id="1235811"/>
    <lineage>
        <taxon>Bacteria</taxon>
        <taxon>Pseudomonadati</taxon>
        <taxon>Bacteroidota</taxon>
        <taxon>Bacteroidia</taxon>
        <taxon>Bacteroidales</taxon>
        <taxon>Prevotellaceae</taxon>
        <taxon>Prevotella</taxon>
    </lineage>
</organism>
<proteinExistence type="predicted"/>
<keyword evidence="2" id="KW-1185">Reference proteome</keyword>